<proteinExistence type="predicted"/>
<evidence type="ECO:0000313" key="2">
    <source>
        <dbReference type="Proteomes" id="UP001234297"/>
    </source>
</evidence>
<accession>A0ACC2K552</accession>
<gene>
    <name evidence="1" type="ORF">MRB53_035504</name>
</gene>
<name>A0ACC2K552_PERAE</name>
<protein>
    <submittedName>
        <fullName evidence="1">Uncharacterized protein</fullName>
    </submittedName>
</protein>
<keyword evidence="2" id="KW-1185">Reference proteome</keyword>
<comment type="caution">
    <text evidence="1">The sequence shown here is derived from an EMBL/GenBank/DDBJ whole genome shotgun (WGS) entry which is preliminary data.</text>
</comment>
<reference evidence="1 2" key="1">
    <citation type="journal article" date="2022" name="Hortic Res">
        <title>A haplotype resolved chromosomal level avocado genome allows analysis of novel avocado genes.</title>
        <authorList>
            <person name="Nath O."/>
            <person name="Fletcher S.J."/>
            <person name="Hayward A."/>
            <person name="Shaw L.M."/>
            <person name="Masouleh A.K."/>
            <person name="Furtado A."/>
            <person name="Henry R.J."/>
            <person name="Mitter N."/>
        </authorList>
    </citation>
    <scope>NUCLEOTIDE SEQUENCE [LARGE SCALE GENOMIC DNA]</scope>
    <source>
        <strain evidence="2">cv. Hass</strain>
    </source>
</reference>
<sequence length="218" mass="22859">MKFCLKGVFSSIAVAKALMIPSMPEVEVDGELSTYSDWIDPTDASLPTPSSPLNPQQISQLFPGENSIPELSLDPTNQTFTPLSGAPSLPCTPPPSSLVNLPSTNATLPTVSSSQTTTHLDLDLLSSPQQSPDNMTCSQVVGGCEPLVHMPCNPASLPADNAQATNCTSVQAVDNDTMEAPNMLSLSNLGSNNPTAEHLLAPHDESSSNQHPISEISP</sequence>
<dbReference type="EMBL" id="CM056820">
    <property type="protein sequence ID" value="KAJ8616132.1"/>
    <property type="molecule type" value="Genomic_DNA"/>
</dbReference>
<dbReference type="Proteomes" id="UP001234297">
    <property type="component" value="Chromosome 12"/>
</dbReference>
<organism evidence="1 2">
    <name type="scientific">Persea americana</name>
    <name type="common">Avocado</name>
    <dbReference type="NCBI Taxonomy" id="3435"/>
    <lineage>
        <taxon>Eukaryota</taxon>
        <taxon>Viridiplantae</taxon>
        <taxon>Streptophyta</taxon>
        <taxon>Embryophyta</taxon>
        <taxon>Tracheophyta</taxon>
        <taxon>Spermatophyta</taxon>
        <taxon>Magnoliopsida</taxon>
        <taxon>Magnoliidae</taxon>
        <taxon>Laurales</taxon>
        <taxon>Lauraceae</taxon>
        <taxon>Persea</taxon>
    </lineage>
</organism>
<evidence type="ECO:0000313" key="1">
    <source>
        <dbReference type="EMBL" id="KAJ8616132.1"/>
    </source>
</evidence>